<dbReference type="Proteomes" id="UP001216218">
    <property type="component" value="Segment"/>
</dbReference>
<sequence>MAKFITRTIQNSQIVVGELIDNEVKAIGTMNESGKIDEAKALKVIRKAFPTQNVLVLDIVHQEGQYRMLEEDFIAHGEKVEPKEEVAEEVVGEELPA</sequence>
<reference evidence="1" key="1">
    <citation type="submission" date="2022-04" db="EMBL/GenBank/DDBJ databases">
        <authorList>
            <person name="Yang M."/>
            <person name="Tan S."/>
        </authorList>
    </citation>
    <scope>NUCLEOTIDE SEQUENCE</scope>
</reference>
<dbReference type="EMBL" id="ON366412">
    <property type="protein sequence ID" value="USL89539.1"/>
    <property type="molecule type" value="Genomic_DNA"/>
</dbReference>
<proteinExistence type="predicted"/>
<name>A0AAE9S2N9_9CAUD</name>
<evidence type="ECO:0000313" key="1">
    <source>
        <dbReference type="EMBL" id="USL89539.1"/>
    </source>
</evidence>
<evidence type="ECO:0000313" key="2">
    <source>
        <dbReference type="Proteomes" id="UP001216218"/>
    </source>
</evidence>
<accession>A0AAE9S2N9</accession>
<protein>
    <submittedName>
        <fullName evidence="1">Double-strand binding protein</fullName>
    </submittedName>
</protein>
<organism evidence="1 2">
    <name type="scientific">Bacillus phage vB_BceP_LY3</name>
    <dbReference type="NCBI Taxonomy" id="2950458"/>
    <lineage>
        <taxon>Viruses</taxon>
        <taxon>Duplodnaviria</taxon>
        <taxon>Heunggongvirae</taxon>
        <taxon>Uroviricota</taxon>
        <taxon>Caudoviricetes</taxon>
        <taxon>Salasmaviridae</taxon>
        <taxon>Northropvirinae</taxon>
        <taxon>Layangcvirus</taxon>
        <taxon>Layangcvirus LY3</taxon>
    </lineage>
</organism>
<gene>
    <name evidence="1" type="ORF">vBBcePLY3_00028</name>
</gene>
<keyword evidence="2" id="KW-1185">Reference proteome</keyword>